<keyword evidence="4" id="KW-0735">Signal-anchor</keyword>
<evidence type="ECO:0000256" key="1">
    <source>
        <dbReference type="ARBA" id="ARBA00004323"/>
    </source>
</evidence>
<dbReference type="Gene3D" id="3.20.20.80">
    <property type="entry name" value="Glycosidases"/>
    <property type="match status" value="1"/>
</dbReference>
<proteinExistence type="predicted"/>
<keyword evidence="10" id="KW-1185">Reference proteome</keyword>
<keyword evidence="8" id="KW-0732">Signal</keyword>
<gene>
    <name evidence="9" type="ORF">T190607A01A_50044</name>
</gene>
<keyword evidence="5" id="KW-1133">Transmembrane helix</keyword>
<dbReference type="Proteomes" id="UP001497416">
    <property type="component" value="Unassembled WGS sequence"/>
</dbReference>
<evidence type="ECO:0008006" key="11">
    <source>
        <dbReference type="Google" id="ProtNLM"/>
    </source>
</evidence>
<organism evidence="9 10">
    <name type="scientific">Tenacibaculum platacis</name>
    <dbReference type="NCBI Taxonomy" id="3137852"/>
    <lineage>
        <taxon>Bacteria</taxon>
        <taxon>Pseudomonadati</taxon>
        <taxon>Bacteroidota</taxon>
        <taxon>Flavobacteriia</taxon>
        <taxon>Flavobacteriales</taxon>
        <taxon>Flavobacteriaceae</taxon>
        <taxon>Tenacibaculum</taxon>
    </lineage>
</organism>
<protein>
    <recommendedName>
        <fullName evidence="11">Glycosyl hydrolase family 99</fullName>
    </recommendedName>
</protein>
<evidence type="ECO:0000256" key="6">
    <source>
        <dbReference type="ARBA" id="ARBA00023034"/>
    </source>
</evidence>
<name>A0ABM9P4X1_9FLAO</name>
<keyword evidence="7" id="KW-0472">Membrane</keyword>
<dbReference type="PANTHER" id="PTHR13572">
    <property type="entry name" value="ENDO-ALPHA-1,2-MANNOSIDASE"/>
    <property type="match status" value="1"/>
</dbReference>
<comment type="subcellular location">
    <subcellularLocation>
        <location evidence="1">Golgi apparatus membrane</location>
        <topology evidence="1">Single-pass type II membrane protein</topology>
    </subcellularLocation>
</comment>
<keyword evidence="3" id="KW-0378">Hydrolase</keyword>
<evidence type="ECO:0000256" key="7">
    <source>
        <dbReference type="ARBA" id="ARBA00023136"/>
    </source>
</evidence>
<dbReference type="RefSeq" id="WP_348713407.1">
    <property type="nucleotide sequence ID" value="NZ_CAXIXY010000007.1"/>
</dbReference>
<evidence type="ECO:0000256" key="5">
    <source>
        <dbReference type="ARBA" id="ARBA00022989"/>
    </source>
</evidence>
<evidence type="ECO:0000313" key="10">
    <source>
        <dbReference type="Proteomes" id="UP001497416"/>
    </source>
</evidence>
<reference evidence="9 10" key="1">
    <citation type="submission" date="2024-05" db="EMBL/GenBank/DDBJ databases">
        <authorList>
            <person name="Duchaud E."/>
        </authorList>
    </citation>
    <scope>NUCLEOTIDE SEQUENCE [LARGE SCALE GENOMIC DNA]</scope>
    <source>
        <strain evidence="9">Ena-SAMPLE-TAB-13-05-2024-13:56:06:370-140302</strain>
    </source>
</reference>
<accession>A0ABM9P4X1</accession>
<keyword evidence="6" id="KW-0333">Golgi apparatus</keyword>
<comment type="caution">
    <text evidence="9">The sequence shown here is derived from an EMBL/GenBank/DDBJ whole genome shotgun (WGS) entry which is preliminary data.</text>
</comment>
<keyword evidence="2" id="KW-0812">Transmembrane</keyword>
<evidence type="ECO:0000256" key="3">
    <source>
        <dbReference type="ARBA" id="ARBA00022801"/>
    </source>
</evidence>
<dbReference type="PROSITE" id="PS51257">
    <property type="entry name" value="PROKAR_LIPOPROTEIN"/>
    <property type="match status" value="1"/>
</dbReference>
<dbReference type="InterPro" id="IPR026071">
    <property type="entry name" value="Glyco_Hydrolase_99"/>
</dbReference>
<evidence type="ECO:0000256" key="4">
    <source>
        <dbReference type="ARBA" id="ARBA00022968"/>
    </source>
</evidence>
<sequence>MIKKCPPKLVLLGICLFILSACETDDFIENNTTITNTTTPEDVKLYEKWFDSSKLPDIEEVFSEESLISEKQLDAQIVIQKSSNSQPVYVHYMPWFQSKETDGYWGQHWTMTNQNPEVVHEDGRRQIASHYYPKIGPYSTKDKDLQQYHLLLMKLSGVDGVIFDWYGMRDVLDFNNIKEGMESFLKQLNKTDIEFAVMYEDRVIHEQARALTPIQISQAKNDLQYIESTYFDMDNYIRIDDKELLMIFGPNYIDEEQDWNEILGSLEEKYNVLTLWGAQDVIGRQNTNGEFAWIDRGHLNTLYGYYNYNVDFNDVIGGVSYPGFHDFYVEGGWKPADSRQWSINRFDDEPLVNSFTETTKHPVDFVQIATWNDFGEGTMIEPTEEHGYKHVEQLQDLTRIGYSHEDLRIPYYIYKIRKQFPKERYVRFLTKRAYKYAMKGKLSRAKWIISILLMYYGDSYL</sequence>
<feature type="chain" id="PRO_5047361158" description="Glycosyl hydrolase family 99" evidence="8">
    <location>
        <begin position="24"/>
        <end position="461"/>
    </location>
</feature>
<evidence type="ECO:0000256" key="8">
    <source>
        <dbReference type="SAM" id="SignalP"/>
    </source>
</evidence>
<evidence type="ECO:0000313" key="9">
    <source>
        <dbReference type="EMBL" id="CAL2092652.1"/>
    </source>
</evidence>
<dbReference type="PANTHER" id="PTHR13572:SF4">
    <property type="entry name" value="RE57134P"/>
    <property type="match status" value="1"/>
</dbReference>
<feature type="signal peptide" evidence="8">
    <location>
        <begin position="1"/>
        <end position="23"/>
    </location>
</feature>
<dbReference type="EMBL" id="CAXIXY010000007">
    <property type="protein sequence ID" value="CAL2092652.1"/>
    <property type="molecule type" value="Genomic_DNA"/>
</dbReference>
<dbReference type="CDD" id="cd11575">
    <property type="entry name" value="GH99_GH71_like_3"/>
    <property type="match status" value="1"/>
</dbReference>
<evidence type="ECO:0000256" key="2">
    <source>
        <dbReference type="ARBA" id="ARBA00022692"/>
    </source>
</evidence>